<comment type="caution">
    <text evidence="2">The sequence shown here is derived from an EMBL/GenBank/DDBJ whole genome shotgun (WGS) entry which is preliminary data.</text>
</comment>
<dbReference type="InterPro" id="IPR002871">
    <property type="entry name" value="NIF_FeS_clus_asmbl_NifU_N"/>
</dbReference>
<feature type="domain" description="NIF system FeS cluster assembly NifU N-terminal" evidence="1">
    <location>
        <begin position="5"/>
        <end position="111"/>
    </location>
</feature>
<dbReference type="SUPFAM" id="SSF82649">
    <property type="entry name" value="SufE/NifU"/>
    <property type="match status" value="1"/>
</dbReference>
<accession>A0A1G1YF07</accession>
<dbReference type="EMBL" id="MHIL01000026">
    <property type="protein sequence ID" value="OGY50938.1"/>
    <property type="molecule type" value="Genomic_DNA"/>
</dbReference>
<gene>
    <name evidence="2" type="ORF">A3J59_00325</name>
</gene>
<reference evidence="2 3" key="1">
    <citation type="journal article" date="2016" name="Nat. Commun.">
        <title>Thousands of microbial genomes shed light on interconnected biogeochemical processes in an aquifer system.</title>
        <authorList>
            <person name="Anantharaman K."/>
            <person name="Brown C.T."/>
            <person name="Hug L.A."/>
            <person name="Sharon I."/>
            <person name="Castelle C.J."/>
            <person name="Probst A.J."/>
            <person name="Thomas B.C."/>
            <person name="Singh A."/>
            <person name="Wilkins M.J."/>
            <person name="Karaoz U."/>
            <person name="Brodie E.L."/>
            <person name="Williams K.H."/>
            <person name="Hubbard S.S."/>
            <person name="Banfield J.F."/>
        </authorList>
    </citation>
    <scope>NUCLEOTIDE SEQUENCE [LARGE SCALE GENOMIC DNA]</scope>
</reference>
<dbReference type="AlphaFoldDB" id="A0A1G1YF07"/>
<dbReference type="PANTHER" id="PTHR10093">
    <property type="entry name" value="IRON-SULFUR CLUSTER ASSEMBLY ENZYME NIFU HOMOLOG"/>
    <property type="match status" value="1"/>
</dbReference>
<dbReference type="GO" id="GO:0005506">
    <property type="term" value="F:iron ion binding"/>
    <property type="evidence" value="ECO:0007669"/>
    <property type="project" value="InterPro"/>
</dbReference>
<dbReference type="STRING" id="1797542.A3J59_00325"/>
<dbReference type="GO" id="GO:0051536">
    <property type="term" value="F:iron-sulfur cluster binding"/>
    <property type="evidence" value="ECO:0007669"/>
    <property type="project" value="InterPro"/>
</dbReference>
<sequence>MATLYPHPVMRHCRAPQNYGRLKHPGQTFRGRNYFCGDALEISVKFDRRQKITAIAWQGSGCALTQAAASIFSEMIKGKTLDQVRRMKSETLIKQLKIELSPVRRKCALLPLYTMKQEDPAAD</sequence>
<evidence type="ECO:0000313" key="2">
    <source>
        <dbReference type="EMBL" id="OGY50938.1"/>
    </source>
</evidence>
<dbReference type="GO" id="GO:0016226">
    <property type="term" value="P:iron-sulfur cluster assembly"/>
    <property type="evidence" value="ECO:0007669"/>
    <property type="project" value="InterPro"/>
</dbReference>
<dbReference type="Proteomes" id="UP000177310">
    <property type="component" value="Unassembled WGS sequence"/>
</dbReference>
<proteinExistence type="predicted"/>
<name>A0A1G1YF07_9BACT</name>
<protein>
    <recommendedName>
        <fullName evidence="1">NIF system FeS cluster assembly NifU N-terminal domain-containing protein</fullName>
    </recommendedName>
</protein>
<dbReference type="CDD" id="cd06664">
    <property type="entry name" value="IscU_like"/>
    <property type="match status" value="1"/>
</dbReference>
<dbReference type="Pfam" id="PF01592">
    <property type="entry name" value="NifU_N"/>
    <property type="match status" value="1"/>
</dbReference>
<organism evidence="2 3">
    <name type="scientific">Candidatus Buchananbacteria bacterium RIFCSPHIGHO2_02_FULL_56_16</name>
    <dbReference type="NCBI Taxonomy" id="1797542"/>
    <lineage>
        <taxon>Bacteria</taxon>
        <taxon>Candidatus Buchananiibacteriota</taxon>
    </lineage>
</organism>
<dbReference type="Gene3D" id="3.90.1010.10">
    <property type="match status" value="1"/>
</dbReference>
<evidence type="ECO:0000259" key="1">
    <source>
        <dbReference type="Pfam" id="PF01592"/>
    </source>
</evidence>
<evidence type="ECO:0000313" key="3">
    <source>
        <dbReference type="Proteomes" id="UP000177310"/>
    </source>
</evidence>